<dbReference type="AlphaFoldDB" id="A0A9K3CYH1"/>
<comment type="caution">
    <text evidence="1">The sequence shown here is derived from an EMBL/GenBank/DDBJ whole genome shotgun (WGS) entry which is preliminary data.</text>
</comment>
<reference evidence="1 2" key="1">
    <citation type="journal article" date="2018" name="PLoS ONE">
        <title>The draft genome of Kipferlia bialata reveals reductive genome evolution in fornicate parasites.</title>
        <authorList>
            <person name="Tanifuji G."/>
            <person name="Takabayashi S."/>
            <person name="Kume K."/>
            <person name="Takagi M."/>
            <person name="Nakayama T."/>
            <person name="Kamikawa R."/>
            <person name="Inagaki Y."/>
            <person name="Hashimoto T."/>
        </authorList>
    </citation>
    <scope>NUCLEOTIDE SEQUENCE [LARGE SCALE GENOMIC DNA]</scope>
    <source>
        <strain evidence="1">NY0173</strain>
    </source>
</reference>
<name>A0A9K3CYH1_9EUKA</name>
<keyword evidence="2" id="KW-1185">Reference proteome</keyword>
<dbReference type="Proteomes" id="UP000265618">
    <property type="component" value="Unassembled WGS sequence"/>
</dbReference>
<gene>
    <name evidence="1" type="ORF">KIPB_006308</name>
</gene>
<evidence type="ECO:0000313" key="2">
    <source>
        <dbReference type="Proteomes" id="UP000265618"/>
    </source>
</evidence>
<dbReference type="EMBL" id="BDIP01001608">
    <property type="protein sequence ID" value="GIQ84755.1"/>
    <property type="molecule type" value="Genomic_DNA"/>
</dbReference>
<proteinExistence type="predicted"/>
<organism evidence="1 2">
    <name type="scientific">Kipferlia bialata</name>
    <dbReference type="NCBI Taxonomy" id="797122"/>
    <lineage>
        <taxon>Eukaryota</taxon>
        <taxon>Metamonada</taxon>
        <taxon>Carpediemonas-like organisms</taxon>
        <taxon>Kipferlia</taxon>
    </lineage>
</organism>
<evidence type="ECO:0000313" key="1">
    <source>
        <dbReference type="EMBL" id="GIQ84755.1"/>
    </source>
</evidence>
<accession>A0A9K3CYH1</accession>
<sequence>MLDLLGELILHDDETIEDPTACSDIARHACNVVRYLAEDDRMVFTVARNKDLLDALTAIALVPKEEASIAYKEDQGSVRPERIEGVALTTLLYLASLKANLSVLRGHELLYDVALEAAESSTDPAISETAMSLIDLLEQDREEREAIRTIAGDKE</sequence>
<protein>
    <submittedName>
        <fullName evidence="1">Uncharacterized protein</fullName>
    </submittedName>
</protein>